<dbReference type="PANTHER" id="PTHR36181">
    <property type="entry name" value="INTRON-ENCODED ENDONUCLEASE AI3-RELATED"/>
    <property type="match status" value="1"/>
</dbReference>
<dbReference type="EMBL" id="AF538042">
    <property type="protein sequence ID" value="AAN04059.1"/>
    <property type="molecule type" value="Genomic_DNA"/>
</dbReference>
<dbReference type="GO" id="GO:0005739">
    <property type="term" value="C:mitochondrion"/>
    <property type="evidence" value="ECO:0007669"/>
    <property type="project" value="UniProtKB-ARBA"/>
</dbReference>
<dbReference type="AlphaFoldDB" id="Q8M0D3"/>
<protein>
    <submittedName>
        <fullName evidence="2">Orf154</fullName>
    </submittedName>
</protein>
<accession>Q8M0D3</accession>
<dbReference type="InterPro" id="IPR051289">
    <property type="entry name" value="LAGLIDADG_Endonuclease"/>
</dbReference>
<gene>
    <name evidence="2" type="primary">orf154</name>
</gene>
<organism evidence="2">
    <name type="scientific">Amoebidium parasiticum</name>
    <dbReference type="NCBI Taxonomy" id="4881"/>
    <lineage>
        <taxon>Eukaryota</taxon>
        <taxon>Ichthyosporea</taxon>
        <taxon>Ichthyophonida</taxon>
        <taxon>Amoebidiaceae</taxon>
        <taxon>Amoebidium</taxon>
    </lineage>
</organism>
<evidence type="ECO:0000313" key="2">
    <source>
        <dbReference type="EMBL" id="AAN04059.1"/>
    </source>
</evidence>
<proteinExistence type="predicted"/>
<dbReference type="InterPro" id="IPR027434">
    <property type="entry name" value="Homing_endonucl"/>
</dbReference>
<reference evidence="2" key="1">
    <citation type="journal article" date="2002" name="Curr. Biol.">
        <title>The closest unicellular relatives of animals.</title>
        <authorList>
            <person name="Lang B.F."/>
            <person name="O'Kelly C."/>
            <person name="Nerad T."/>
            <person name="Gray M.W."/>
            <person name="Burger G."/>
        </authorList>
    </citation>
    <scope>NUCLEOTIDE SEQUENCE</scope>
    <source>
        <strain evidence="2">JAP-7-2</strain>
    </source>
</reference>
<dbReference type="GO" id="GO:0004519">
    <property type="term" value="F:endonuclease activity"/>
    <property type="evidence" value="ECO:0007669"/>
    <property type="project" value="InterPro"/>
</dbReference>
<sequence length="154" mass="17806">MIGTPTPLWLLGFIEGDGCFYIGFESGRFYSENGALSDRLYLRVYFSLTQKDKPVLDSIAAYLEYGGVHKHGTKWAFRTGSVKDALKLIGLLDPMPFVSKAKRHDFDVWKTTVHLLKDDKHLDADTYWEIVKQRKTMHQYVDGTFAEEEENYEE</sequence>
<dbReference type="SUPFAM" id="SSF55608">
    <property type="entry name" value="Homing endonucleases"/>
    <property type="match status" value="1"/>
</dbReference>
<dbReference type="InterPro" id="IPR004860">
    <property type="entry name" value="LAGLIDADG_dom"/>
</dbReference>
<geneLocation type="mitochondrion" evidence="2"/>
<dbReference type="Pfam" id="PF00961">
    <property type="entry name" value="LAGLIDADG_1"/>
    <property type="match status" value="1"/>
</dbReference>
<keyword evidence="2" id="KW-0496">Mitochondrion</keyword>
<dbReference type="PANTHER" id="PTHR36181:SF2">
    <property type="entry name" value="INTRON-ENCODED ENDONUCLEASE AI3-RELATED"/>
    <property type="match status" value="1"/>
</dbReference>
<feature type="domain" description="Homing endonuclease LAGLIDADG" evidence="1">
    <location>
        <begin position="10"/>
        <end position="111"/>
    </location>
</feature>
<evidence type="ECO:0000259" key="1">
    <source>
        <dbReference type="Pfam" id="PF00961"/>
    </source>
</evidence>
<dbReference type="Gene3D" id="3.10.28.10">
    <property type="entry name" value="Homing endonucleases"/>
    <property type="match status" value="1"/>
</dbReference>
<name>Q8M0D3_AMOPA</name>